<evidence type="ECO:0000313" key="1">
    <source>
        <dbReference type="EMBL" id="KAF2501175.1"/>
    </source>
</evidence>
<evidence type="ECO:0000313" key="2">
    <source>
        <dbReference type="Proteomes" id="UP000799750"/>
    </source>
</evidence>
<protein>
    <recommendedName>
        <fullName evidence="3">Transcription factor domain-containing protein</fullName>
    </recommendedName>
</protein>
<sequence>MTNGLLRIYHDSMENALSCWLTEKTCPYGITIPSPASLKSSNPHESMSEEWGSNWSNRIFARVCHLDRASSVVRGRTLTQSEEKLASKALHLAIVSFATQWAQSSNRSTAKFSSFDAKDDVVIDDGAESTRGDGSSPPNTDFDRSIQESFWYQARRALQDSAEIESFRVIFAHIIFSLTQRPLNIAEHVRAIKGRRRRSSAKQFNDGPWPGLSPPCSESARSVHCSATARGASTFQTTPVVSKTSDSDIAGLDEVTELEGPPIFLETALRQIFTYRCKLESIERQRTIAKKKRASPETADNPDILSTKDRKTFDLLFWLAIMFDTLSAAMNKRPLVVSDEDSDIRDGNLPGHYISPDDIISSPSPTYRSMLAREGDSKLWGDFLLRQKHLRFCHKAARWPCSYEQAASTLCDAAPIKVLLFRKVTHLQTLLSRCAMYEKLEQPILDALQVYQHWNDSYNPFILSCIAAHDALPPRIQSWYVVLAGHWHLAALLLADIIELIDDGQMGLESQRAVRGSSRLVAKLREQNANVLADLGRCSCPGYNLSFPQAREFHFAVSEGALLTEPWTVVLIRAFSKAGYILLDRIAYSKLSGYERGEIPRESEIAQCQQRCSSCIRALWNLGKKSDMAFLAATALSTAVKDVTEEMAGRAWGAKHPSPDMEAIRQCSSSVPDEAGREAFPFVFSGVASYQ</sequence>
<dbReference type="Proteomes" id="UP000799750">
    <property type="component" value="Unassembled WGS sequence"/>
</dbReference>
<name>A0A6A6R8P4_9PEZI</name>
<dbReference type="EMBL" id="MU004182">
    <property type="protein sequence ID" value="KAF2501175.1"/>
    <property type="molecule type" value="Genomic_DNA"/>
</dbReference>
<evidence type="ECO:0008006" key="3">
    <source>
        <dbReference type="Google" id="ProtNLM"/>
    </source>
</evidence>
<dbReference type="OrthoDB" id="5958943at2759"/>
<proteinExistence type="predicted"/>
<dbReference type="AlphaFoldDB" id="A0A6A6R8P4"/>
<dbReference type="CDD" id="cd12148">
    <property type="entry name" value="fungal_TF_MHR"/>
    <property type="match status" value="1"/>
</dbReference>
<reference evidence="1" key="1">
    <citation type="journal article" date="2020" name="Stud. Mycol.">
        <title>101 Dothideomycetes genomes: a test case for predicting lifestyles and emergence of pathogens.</title>
        <authorList>
            <person name="Haridas S."/>
            <person name="Albert R."/>
            <person name="Binder M."/>
            <person name="Bloem J."/>
            <person name="Labutti K."/>
            <person name="Salamov A."/>
            <person name="Andreopoulos B."/>
            <person name="Baker S."/>
            <person name="Barry K."/>
            <person name="Bills G."/>
            <person name="Bluhm B."/>
            <person name="Cannon C."/>
            <person name="Castanera R."/>
            <person name="Culley D."/>
            <person name="Daum C."/>
            <person name="Ezra D."/>
            <person name="Gonzalez J."/>
            <person name="Henrissat B."/>
            <person name="Kuo A."/>
            <person name="Liang C."/>
            <person name="Lipzen A."/>
            <person name="Lutzoni F."/>
            <person name="Magnuson J."/>
            <person name="Mondo S."/>
            <person name="Nolan M."/>
            <person name="Ohm R."/>
            <person name="Pangilinan J."/>
            <person name="Park H.-J."/>
            <person name="Ramirez L."/>
            <person name="Alfaro M."/>
            <person name="Sun H."/>
            <person name="Tritt A."/>
            <person name="Yoshinaga Y."/>
            <person name="Zwiers L.-H."/>
            <person name="Turgeon B."/>
            <person name="Goodwin S."/>
            <person name="Spatafora J."/>
            <person name="Crous P."/>
            <person name="Grigoriev I."/>
        </authorList>
    </citation>
    <scope>NUCLEOTIDE SEQUENCE</scope>
    <source>
        <strain evidence="1">CBS 269.34</strain>
    </source>
</reference>
<accession>A0A6A6R8P4</accession>
<keyword evidence="2" id="KW-1185">Reference proteome</keyword>
<organism evidence="1 2">
    <name type="scientific">Lophium mytilinum</name>
    <dbReference type="NCBI Taxonomy" id="390894"/>
    <lineage>
        <taxon>Eukaryota</taxon>
        <taxon>Fungi</taxon>
        <taxon>Dikarya</taxon>
        <taxon>Ascomycota</taxon>
        <taxon>Pezizomycotina</taxon>
        <taxon>Dothideomycetes</taxon>
        <taxon>Pleosporomycetidae</taxon>
        <taxon>Mytilinidiales</taxon>
        <taxon>Mytilinidiaceae</taxon>
        <taxon>Lophium</taxon>
    </lineage>
</organism>
<gene>
    <name evidence="1" type="ORF">BU16DRAFT_577390</name>
</gene>